<protein>
    <submittedName>
        <fullName evidence="2">LysM peptidoglycan-binding domain-containing protein</fullName>
    </submittedName>
</protein>
<feature type="domain" description="LysM" evidence="1">
    <location>
        <begin position="2"/>
        <end position="26"/>
    </location>
</feature>
<proteinExistence type="predicted"/>
<organism evidence="2">
    <name type="scientific">Thermodesulfobacterium geofontis</name>
    <dbReference type="NCBI Taxonomy" id="1295609"/>
    <lineage>
        <taxon>Bacteria</taxon>
        <taxon>Pseudomonadati</taxon>
        <taxon>Thermodesulfobacteriota</taxon>
        <taxon>Thermodesulfobacteria</taxon>
        <taxon>Thermodesulfobacteriales</taxon>
        <taxon>Thermodesulfobacteriaceae</taxon>
        <taxon>Thermodesulfobacterium</taxon>
    </lineage>
</organism>
<dbReference type="Pfam" id="PF01476">
    <property type="entry name" value="LysM"/>
    <property type="match status" value="1"/>
</dbReference>
<accession>A0A7C4NUK9</accession>
<dbReference type="AlphaFoldDB" id="A0A7C4NUK9"/>
<name>A0A7C4NUK9_9BACT</name>
<comment type="caution">
    <text evidence="2">The sequence shown here is derived from an EMBL/GenBank/DDBJ whole genome shotgun (WGS) entry which is preliminary data.</text>
</comment>
<dbReference type="SUPFAM" id="SSF54106">
    <property type="entry name" value="LysM domain"/>
    <property type="match status" value="1"/>
</dbReference>
<sequence length="27" mass="3063">MGISVSELKEINNLKSDKIYVGQKLVR</sequence>
<dbReference type="InterPro" id="IPR018392">
    <property type="entry name" value="LysM"/>
</dbReference>
<dbReference type="EMBL" id="DSZN01000143">
    <property type="protein sequence ID" value="HGQ86437.1"/>
    <property type="molecule type" value="Genomic_DNA"/>
</dbReference>
<dbReference type="InterPro" id="IPR036779">
    <property type="entry name" value="LysM_dom_sf"/>
</dbReference>
<evidence type="ECO:0000313" key="2">
    <source>
        <dbReference type="EMBL" id="HGQ86437.1"/>
    </source>
</evidence>
<dbReference type="Gene3D" id="3.10.350.10">
    <property type="entry name" value="LysM domain"/>
    <property type="match status" value="1"/>
</dbReference>
<gene>
    <name evidence="2" type="ORF">ENT66_09300</name>
</gene>
<reference evidence="2" key="1">
    <citation type="journal article" date="2020" name="mSystems">
        <title>Genome- and Community-Level Interaction Insights into Carbon Utilization and Element Cycling Functions of Hydrothermarchaeota in Hydrothermal Sediment.</title>
        <authorList>
            <person name="Zhou Z."/>
            <person name="Liu Y."/>
            <person name="Xu W."/>
            <person name="Pan J."/>
            <person name="Luo Z.H."/>
            <person name="Li M."/>
        </authorList>
    </citation>
    <scope>NUCLEOTIDE SEQUENCE [LARGE SCALE GENOMIC DNA]</scope>
    <source>
        <strain evidence="2">SpSt-6</strain>
    </source>
</reference>
<evidence type="ECO:0000259" key="1">
    <source>
        <dbReference type="Pfam" id="PF01476"/>
    </source>
</evidence>